<dbReference type="Pfam" id="PF00348">
    <property type="entry name" value="polyprenyl_synt"/>
    <property type="match status" value="1"/>
</dbReference>
<dbReference type="InterPro" id="IPR008949">
    <property type="entry name" value="Isoprenoid_synthase_dom_sf"/>
</dbReference>
<dbReference type="RefSeq" id="WP_213498326.1">
    <property type="nucleotide sequence ID" value="NZ_CP074694.1"/>
</dbReference>
<dbReference type="GO" id="GO:0004659">
    <property type="term" value="F:prenyltransferase activity"/>
    <property type="evidence" value="ECO:0007669"/>
    <property type="project" value="InterPro"/>
</dbReference>
<reference evidence="7" key="1">
    <citation type="submission" date="2021-05" db="EMBL/GenBank/DDBJ databases">
        <title>Complete genome sequence of the cellulolytic planctomycete Telmatocola sphagniphila SP2T and characterization of the first cellulase from planctomycetes.</title>
        <authorList>
            <person name="Rakitin A.L."/>
            <person name="Beletsky A.V."/>
            <person name="Naumoff D.G."/>
            <person name="Kulichevskaya I.S."/>
            <person name="Mardanov A.V."/>
            <person name="Ravin N.V."/>
            <person name="Dedysh S.N."/>
        </authorList>
    </citation>
    <scope>NUCLEOTIDE SEQUENCE</scope>
    <source>
        <strain evidence="7">SP2T</strain>
    </source>
</reference>
<evidence type="ECO:0000256" key="1">
    <source>
        <dbReference type="ARBA" id="ARBA00001946"/>
    </source>
</evidence>
<evidence type="ECO:0000313" key="7">
    <source>
        <dbReference type="EMBL" id="QVL33437.1"/>
    </source>
</evidence>
<dbReference type="InterPro" id="IPR000092">
    <property type="entry name" value="Polyprenyl_synt"/>
</dbReference>
<dbReference type="SFLD" id="SFLDS00005">
    <property type="entry name" value="Isoprenoid_Synthase_Type_I"/>
    <property type="match status" value="1"/>
</dbReference>
<sequence>MTIQPPTEASPNGRKQDFLNALLSDDLLRVETHLEQFLSPHRKKFPDLVEHLAIYKGKRLRPALTLLSAHALQLGVLPHHHLAAAIIELIHTATLIHDDVLDEADVRRKTLTMHQRWGNKSSILLGDLLFSMAYHQASKTGDAKIGEMIGEATTRVCVGEIQQSLGSQGWELTETEYYSIIDGKTAALTECACRLAGQISRAKPEITEQLALYGRELGIAFQISDDLLDIVGDQRSTGKTLGTDLIQKKATLPILRFLQEASQSEKTLFESNLDNRMVIVELFRKVGALEQVRHVVDMHIQRAKRHLQVLPNSTFRSALEKIAEWCSVREC</sequence>
<proteinExistence type="inferred from homology"/>
<dbReference type="Gene3D" id="1.10.600.10">
    <property type="entry name" value="Farnesyl Diphosphate Synthase"/>
    <property type="match status" value="1"/>
</dbReference>
<dbReference type="GO" id="GO:0008299">
    <property type="term" value="P:isoprenoid biosynthetic process"/>
    <property type="evidence" value="ECO:0007669"/>
    <property type="project" value="InterPro"/>
</dbReference>
<evidence type="ECO:0000256" key="2">
    <source>
        <dbReference type="ARBA" id="ARBA00006706"/>
    </source>
</evidence>
<dbReference type="PROSITE" id="PS00444">
    <property type="entry name" value="POLYPRENYL_SYNTHASE_2"/>
    <property type="match status" value="1"/>
</dbReference>
<dbReference type="AlphaFoldDB" id="A0A8E6B8Q5"/>
<dbReference type="CDD" id="cd00685">
    <property type="entry name" value="Trans_IPPS_HT"/>
    <property type="match status" value="1"/>
</dbReference>
<evidence type="ECO:0000256" key="5">
    <source>
        <dbReference type="ARBA" id="ARBA00022842"/>
    </source>
</evidence>
<organism evidence="7 8">
    <name type="scientific">Telmatocola sphagniphila</name>
    <dbReference type="NCBI Taxonomy" id="1123043"/>
    <lineage>
        <taxon>Bacteria</taxon>
        <taxon>Pseudomonadati</taxon>
        <taxon>Planctomycetota</taxon>
        <taxon>Planctomycetia</taxon>
        <taxon>Gemmatales</taxon>
        <taxon>Gemmataceae</taxon>
    </lineage>
</organism>
<evidence type="ECO:0000313" key="8">
    <source>
        <dbReference type="Proteomes" id="UP000676194"/>
    </source>
</evidence>
<keyword evidence="8" id="KW-1185">Reference proteome</keyword>
<dbReference type="SUPFAM" id="SSF48576">
    <property type="entry name" value="Terpenoid synthases"/>
    <property type="match status" value="1"/>
</dbReference>
<dbReference type="Proteomes" id="UP000676194">
    <property type="component" value="Chromosome"/>
</dbReference>
<dbReference type="InterPro" id="IPR033749">
    <property type="entry name" value="Polyprenyl_synt_CS"/>
</dbReference>
<dbReference type="GO" id="GO:0046872">
    <property type="term" value="F:metal ion binding"/>
    <property type="evidence" value="ECO:0007669"/>
    <property type="project" value="UniProtKB-KW"/>
</dbReference>
<evidence type="ECO:0000256" key="3">
    <source>
        <dbReference type="ARBA" id="ARBA00022679"/>
    </source>
</evidence>
<dbReference type="PANTHER" id="PTHR12001:SF69">
    <property type="entry name" value="ALL TRANS-POLYPRENYL-DIPHOSPHATE SYNTHASE PDSS1"/>
    <property type="match status" value="1"/>
</dbReference>
<name>A0A8E6B8Q5_9BACT</name>
<gene>
    <name evidence="7" type="ORF">KIH39_05860</name>
</gene>
<evidence type="ECO:0000256" key="4">
    <source>
        <dbReference type="ARBA" id="ARBA00022723"/>
    </source>
</evidence>
<protein>
    <submittedName>
        <fullName evidence="7">Polyprenyl synthetase family protein</fullName>
    </submittedName>
</protein>
<accession>A0A8E6B8Q5</accession>
<comment type="cofactor">
    <cofactor evidence="1">
        <name>Mg(2+)</name>
        <dbReference type="ChEBI" id="CHEBI:18420"/>
    </cofactor>
</comment>
<comment type="similarity">
    <text evidence="2 6">Belongs to the FPP/GGPP synthase family.</text>
</comment>
<dbReference type="PANTHER" id="PTHR12001">
    <property type="entry name" value="GERANYLGERANYL PYROPHOSPHATE SYNTHASE"/>
    <property type="match status" value="1"/>
</dbReference>
<dbReference type="EMBL" id="CP074694">
    <property type="protein sequence ID" value="QVL33437.1"/>
    <property type="molecule type" value="Genomic_DNA"/>
</dbReference>
<keyword evidence="4" id="KW-0479">Metal-binding</keyword>
<keyword evidence="3 6" id="KW-0808">Transferase</keyword>
<keyword evidence="5" id="KW-0460">Magnesium</keyword>
<dbReference type="KEGG" id="tsph:KIH39_05860"/>
<evidence type="ECO:0000256" key="6">
    <source>
        <dbReference type="RuleBase" id="RU004466"/>
    </source>
</evidence>